<reference evidence="2 3" key="1">
    <citation type="submission" date="2020-12" db="EMBL/GenBank/DDBJ databases">
        <title>Chryseobacterium endoalhailicus sp. nov., isolated from seed of leguminous plant.</title>
        <authorList>
            <person name="Zhang X."/>
        </authorList>
    </citation>
    <scope>NUCLEOTIDE SEQUENCE [LARGE SCALE GENOMIC DNA]</scope>
    <source>
        <strain evidence="2 3">L7</strain>
    </source>
</reference>
<comment type="caution">
    <text evidence="2">The sequence shown here is derived from an EMBL/GenBank/DDBJ whole genome shotgun (WGS) entry which is preliminary data.</text>
</comment>
<accession>A0ABS1QE36</accession>
<evidence type="ECO:0000313" key="2">
    <source>
        <dbReference type="EMBL" id="MBL1220868.1"/>
    </source>
</evidence>
<dbReference type="EMBL" id="JAELVM010000001">
    <property type="protein sequence ID" value="MBL1220868.1"/>
    <property type="molecule type" value="Genomic_DNA"/>
</dbReference>
<sequence>MKKEILKQLRSEYERLEIKPSADLWDRMEQEMEDKPVLSVKKPFQWWGYAAAVLVLLSVGTMIYYYSFKTEFDYKKTDYIVKKGLDKKIKPVNSDPISQPVTPEVEPIRNEETRIVREDHKKVTPEKVLTPKNEEKINTVKIPEHKEQQIVIHQAKTINKDQEKTVVNSPDRSAMAEVKRSKSSYISSDDLLLGRELEKTRARSNRDNRKFGVINLDKIVPDVGNVTVLGVTVYLEDSK</sequence>
<dbReference type="Proteomes" id="UP000661696">
    <property type="component" value="Unassembled WGS sequence"/>
</dbReference>
<evidence type="ECO:0000313" key="3">
    <source>
        <dbReference type="Proteomes" id="UP000661696"/>
    </source>
</evidence>
<proteinExistence type="predicted"/>
<protein>
    <submittedName>
        <fullName evidence="2">Uncharacterized protein</fullName>
    </submittedName>
</protein>
<organism evidence="2 3">
    <name type="scientific">Chryseobacterium endalhagicum</name>
    <dbReference type="NCBI Taxonomy" id="2797638"/>
    <lineage>
        <taxon>Bacteria</taxon>
        <taxon>Pseudomonadati</taxon>
        <taxon>Bacteroidota</taxon>
        <taxon>Flavobacteriia</taxon>
        <taxon>Flavobacteriales</taxon>
        <taxon>Weeksellaceae</taxon>
        <taxon>Chryseobacterium group</taxon>
        <taxon>Chryseobacterium</taxon>
    </lineage>
</organism>
<keyword evidence="3" id="KW-1185">Reference proteome</keyword>
<name>A0ABS1QE36_9FLAO</name>
<feature type="transmembrane region" description="Helical" evidence="1">
    <location>
        <begin position="46"/>
        <end position="66"/>
    </location>
</feature>
<keyword evidence="1" id="KW-0472">Membrane</keyword>
<keyword evidence="1" id="KW-1133">Transmembrane helix</keyword>
<evidence type="ECO:0000256" key="1">
    <source>
        <dbReference type="SAM" id="Phobius"/>
    </source>
</evidence>
<gene>
    <name evidence="2" type="ORF">JET18_08470</name>
</gene>
<keyword evidence="1" id="KW-0812">Transmembrane</keyword>
<dbReference type="RefSeq" id="WP_202090172.1">
    <property type="nucleotide sequence ID" value="NZ_JAELVM010000001.1"/>
</dbReference>